<accession>A0AAU7MK05</accession>
<feature type="chain" id="PRO_5043380698" description="Lipoprotein" evidence="1">
    <location>
        <begin position="21"/>
        <end position="313"/>
    </location>
</feature>
<dbReference type="KEGG" id="mamm:ABNF92_14955"/>
<dbReference type="RefSeq" id="WP_349342593.1">
    <property type="nucleotide sequence ID" value="NZ_CP157802.1"/>
</dbReference>
<proteinExistence type="predicted"/>
<gene>
    <name evidence="2" type="ORF">ABNF92_14955</name>
</gene>
<dbReference type="EMBL" id="CP157802">
    <property type="protein sequence ID" value="XBQ18740.1"/>
    <property type="molecule type" value="Genomic_DNA"/>
</dbReference>
<protein>
    <recommendedName>
        <fullName evidence="3">Lipoprotein</fullName>
    </recommendedName>
</protein>
<sequence>MSKQKLIGRCALVSSLALLTACGGGGGGGSGVRAEPTLSLDSSGYAGKTIEISSSTNVNNVNQLSADINGAFGLLEDLHESLWDQNGGVSGTANCDGGGTATVTYAGKDWNIDERWSFNDCVVSTFSHGDVLLNGTFRYVDTLTGETATSESWKGYESYNITGELKNSGEPLTVKGRSDWDQLFRWENDSASGRFVDTIEAFELKVGNHYIALTNTETRLEGTESNLEYSMAGTLIGSAIQGHVQVSTPTPVSLSVNETCPTEGIIRVASDGSAEVRYGSSAAGTAGAVAVWIDGQIVESHADCNTVGFVPIL</sequence>
<dbReference type="PROSITE" id="PS51257">
    <property type="entry name" value="PROKAR_LIPOPROTEIN"/>
    <property type="match status" value="1"/>
</dbReference>
<reference evidence="2" key="1">
    <citation type="submission" date="2024-05" db="EMBL/GenBank/DDBJ databases">
        <title>Draft Genome Sequences of Flagellimonas sp. MMG031 and Marinobacter sp. MMG032 Isolated from the dinoflagellate Symbiodinium pilosum.</title>
        <authorList>
            <person name="Shikuma N.J."/>
            <person name="Farrell M.V."/>
        </authorList>
    </citation>
    <scope>NUCLEOTIDE SEQUENCE</scope>
    <source>
        <strain evidence="2">MMG032</strain>
    </source>
</reference>
<evidence type="ECO:0000256" key="1">
    <source>
        <dbReference type="SAM" id="SignalP"/>
    </source>
</evidence>
<feature type="signal peptide" evidence="1">
    <location>
        <begin position="1"/>
        <end position="20"/>
    </location>
</feature>
<name>A0AAU7MK05_9GAMM</name>
<organism evidence="2">
    <name type="scientific">Marinobacter sp. MMG032</name>
    <dbReference type="NCBI Taxonomy" id="3158548"/>
    <lineage>
        <taxon>Bacteria</taxon>
        <taxon>Pseudomonadati</taxon>
        <taxon>Pseudomonadota</taxon>
        <taxon>Gammaproteobacteria</taxon>
        <taxon>Pseudomonadales</taxon>
        <taxon>Marinobacteraceae</taxon>
        <taxon>Marinobacter</taxon>
    </lineage>
</organism>
<evidence type="ECO:0000313" key="2">
    <source>
        <dbReference type="EMBL" id="XBQ18740.1"/>
    </source>
</evidence>
<keyword evidence="1" id="KW-0732">Signal</keyword>
<dbReference type="AlphaFoldDB" id="A0AAU7MK05"/>
<evidence type="ECO:0008006" key="3">
    <source>
        <dbReference type="Google" id="ProtNLM"/>
    </source>
</evidence>